<comment type="caution">
    <text evidence="1">The sequence shown here is derived from an EMBL/GenBank/DDBJ whole genome shotgun (WGS) entry which is preliminary data.</text>
</comment>
<dbReference type="EMBL" id="LAZR01000517">
    <property type="protein sequence ID" value="KKN65725.1"/>
    <property type="molecule type" value="Genomic_DNA"/>
</dbReference>
<name>A0A0F9S9Z4_9ZZZZ</name>
<proteinExistence type="predicted"/>
<organism evidence="1">
    <name type="scientific">marine sediment metagenome</name>
    <dbReference type="NCBI Taxonomy" id="412755"/>
    <lineage>
        <taxon>unclassified sequences</taxon>
        <taxon>metagenomes</taxon>
        <taxon>ecological metagenomes</taxon>
    </lineage>
</organism>
<protein>
    <recommendedName>
        <fullName evidence="2">Peptidase C39 domain-containing protein</fullName>
    </recommendedName>
</protein>
<evidence type="ECO:0000313" key="1">
    <source>
        <dbReference type="EMBL" id="KKN65725.1"/>
    </source>
</evidence>
<dbReference type="AlphaFoldDB" id="A0A0F9S9Z4"/>
<reference evidence="1" key="1">
    <citation type="journal article" date="2015" name="Nature">
        <title>Complex archaea that bridge the gap between prokaryotes and eukaryotes.</title>
        <authorList>
            <person name="Spang A."/>
            <person name="Saw J.H."/>
            <person name="Jorgensen S.L."/>
            <person name="Zaremba-Niedzwiedzka K."/>
            <person name="Martijn J."/>
            <person name="Lind A.E."/>
            <person name="van Eijk R."/>
            <person name="Schleper C."/>
            <person name="Guy L."/>
            <person name="Ettema T.J."/>
        </authorList>
    </citation>
    <scope>NUCLEOTIDE SEQUENCE</scope>
</reference>
<sequence>MINKQRHKTSCGPVAILNALKWKGYHDSYADVISFAKRRLSFKHHGSGMHWIYISQALDVLDIRYKIIHKATLVDITRELDRDRAVILFFQYGGHHAHYIFIDKHTEKFVRAWNMGNNTPRLSKKRLNKRIIFSNGSTMPIKAYVIL</sequence>
<gene>
    <name evidence="1" type="ORF">LCGC14_0478640</name>
</gene>
<accession>A0A0F9S9Z4</accession>
<evidence type="ECO:0008006" key="2">
    <source>
        <dbReference type="Google" id="ProtNLM"/>
    </source>
</evidence>